<proteinExistence type="predicted"/>
<comment type="caution">
    <text evidence="3">The sequence shown here is derived from an EMBL/GenBank/DDBJ whole genome shotgun (WGS) entry which is preliminary data.</text>
</comment>
<dbReference type="Pfam" id="PF13462">
    <property type="entry name" value="Thioredoxin_4"/>
    <property type="match status" value="1"/>
</dbReference>
<reference evidence="3 4" key="1">
    <citation type="submission" date="2017-08" db="EMBL/GenBank/DDBJ databases">
        <title>Infants hospitalized years apart are colonized by the same room-sourced microbial strains.</title>
        <authorList>
            <person name="Brooks B."/>
            <person name="Olm M.R."/>
            <person name="Firek B.A."/>
            <person name="Baker R."/>
            <person name="Thomas B.C."/>
            <person name="Morowitz M.J."/>
            <person name="Banfield J.F."/>
        </authorList>
    </citation>
    <scope>NUCLEOTIDE SEQUENCE [LARGE SCALE GENOMIC DNA]</scope>
    <source>
        <strain evidence="3">S2_018_000_R2_101</strain>
    </source>
</reference>
<dbReference type="Gene3D" id="1.10.40.110">
    <property type="match status" value="1"/>
</dbReference>
<evidence type="ECO:0000256" key="1">
    <source>
        <dbReference type="SAM" id="SignalP"/>
    </source>
</evidence>
<feature type="domain" description="Thioredoxin-like fold" evidence="2">
    <location>
        <begin position="36"/>
        <end position="219"/>
    </location>
</feature>
<evidence type="ECO:0000313" key="3">
    <source>
        <dbReference type="EMBL" id="PZO87226.1"/>
    </source>
</evidence>
<evidence type="ECO:0000259" key="2">
    <source>
        <dbReference type="Pfam" id="PF13462"/>
    </source>
</evidence>
<dbReference type="EMBL" id="QFNN01000142">
    <property type="protein sequence ID" value="PZO87226.1"/>
    <property type="molecule type" value="Genomic_DNA"/>
</dbReference>
<evidence type="ECO:0000313" key="4">
    <source>
        <dbReference type="Proteomes" id="UP000249066"/>
    </source>
</evidence>
<dbReference type="Proteomes" id="UP000249066">
    <property type="component" value="Unassembled WGS sequence"/>
</dbReference>
<dbReference type="Gene3D" id="3.40.30.10">
    <property type="entry name" value="Glutaredoxin"/>
    <property type="match status" value="1"/>
</dbReference>
<dbReference type="InterPro" id="IPR012336">
    <property type="entry name" value="Thioredoxin-like_fold"/>
</dbReference>
<feature type="chain" id="PRO_5016016941" evidence="1">
    <location>
        <begin position="19"/>
        <end position="225"/>
    </location>
</feature>
<name>A0A2W5A0U8_9SPHN</name>
<gene>
    <name evidence="3" type="ORF">DI623_15130</name>
</gene>
<sequence length="225" mass="23985">MSRLLALFVCFVALSAAAPPKIDWTRKVTMTPTGAFVMGNPAAKVKLVEYVSYTCPHCAHYVAESKDAMRQQFIAKGGTSIELRHAVRDRLDFIATLLARCGGAARFFGTSEAIFAAQNDWIDKGASYEQANGEKLNAMPRDEGLKLEARASGLAAIVEARGVTPAQIDKCLTDAAQQKLIGDMTDQAWNGARIPGTPAFAINGTIVADAASWAALKPALVAAQK</sequence>
<accession>A0A2W5A0U8</accession>
<keyword evidence="1" id="KW-0732">Signal</keyword>
<dbReference type="GO" id="GO:0016853">
    <property type="term" value="F:isomerase activity"/>
    <property type="evidence" value="ECO:0007669"/>
    <property type="project" value="UniProtKB-KW"/>
</dbReference>
<protein>
    <submittedName>
        <fullName evidence="3">Protein-disulfide isomerase</fullName>
    </submittedName>
</protein>
<dbReference type="SUPFAM" id="SSF52833">
    <property type="entry name" value="Thioredoxin-like"/>
    <property type="match status" value="1"/>
</dbReference>
<feature type="signal peptide" evidence="1">
    <location>
        <begin position="1"/>
        <end position="18"/>
    </location>
</feature>
<keyword evidence="3" id="KW-0413">Isomerase</keyword>
<dbReference type="InterPro" id="IPR036249">
    <property type="entry name" value="Thioredoxin-like_sf"/>
</dbReference>
<dbReference type="AlphaFoldDB" id="A0A2W5A0U8"/>
<organism evidence="3 4">
    <name type="scientific">Sphingomonas sanxanigenens</name>
    <dbReference type="NCBI Taxonomy" id="397260"/>
    <lineage>
        <taxon>Bacteria</taxon>
        <taxon>Pseudomonadati</taxon>
        <taxon>Pseudomonadota</taxon>
        <taxon>Alphaproteobacteria</taxon>
        <taxon>Sphingomonadales</taxon>
        <taxon>Sphingomonadaceae</taxon>
        <taxon>Sphingomonas</taxon>
    </lineage>
</organism>